<name>A0ACB7V8B5_DIOAL</name>
<gene>
    <name evidence="1" type="ORF">IHE45_11G102900</name>
</gene>
<reference evidence="2" key="1">
    <citation type="journal article" date="2022" name="Nat. Commun.">
        <title>Chromosome evolution and the genetic basis of agronomically important traits in greater yam.</title>
        <authorList>
            <person name="Bredeson J.V."/>
            <person name="Lyons J.B."/>
            <person name="Oniyinde I.O."/>
            <person name="Okereke N.R."/>
            <person name="Kolade O."/>
            <person name="Nnabue I."/>
            <person name="Nwadili C.O."/>
            <person name="Hribova E."/>
            <person name="Parker M."/>
            <person name="Nwogha J."/>
            <person name="Shu S."/>
            <person name="Carlson J."/>
            <person name="Kariba R."/>
            <person name="Muthemba S."/>
            <person name="Knop K."/>
            <person name="Barton G.J."/>
            <person name="Sherwood A.V."/>
            <person name="Lopez-Montes A."/>
            <person name="Asiedu R."/>
            <person name="Jamnadass R."/>
            <person name="Muchugi A."/>
            <person name="Goodstein D."/>
            <person name="Egesi C.N."/>
            <person name="Featherston J."/>
            <person name="Asfaw A."/>
            <person name="Simpson G.G."/>
            <person name="Dolezel J."/>
            <person name="Hendre P.S."/>
            <person name="Van Deynze A."/>
            <person name="Kumar P.L."/>
            <person name="Obidiegwu J.E."/>
            <person name="Bhattacharjee R."/>
            <person name="Rokhsar D.S."/>
        </authorList>
    </citation>
    <scope>NUCLEOTIDE SEQUENCE [LARGE SCALE GENOMIC DNA]</scope>
    <source>
        <strain evidence="2">cv. TDa95/00328</strain>
    </source>
</reference>
<evidence type="ECO:0000313" key="2">
    <source>
        <dbReference type="Proteomes" id="UP000827976"/>
    </source>
</evidence>
<keyword evidence="2" id="KW-1185">Reference proteome</keyword>
<protein>
    <submittedName>
        <fullName evidence="1">ENTH/VHS domain-containing protein</fullName>
    </submittedName>
</protein>
<dbReference type="Proteomes" id="UP000827976">
    <property type="component" value="Chromosome 11"/>
</dbReference>
<dbReference type="EMBL" id="CM037021">
    <property type="protein sequence ID" value="KAH7669823.1"/>
    <property type="molecule type" value="Genomic_DNA"/>
</dbReference>
<organism evidence="1 2">
    <name type="scientific">Dioscorea alata</name>
    <name type="common">Purple yam</name>
    <dbReference type="NCBI Taxonomy" id="55571"/>
    <lineage>
        <taxon>Eukaryota</taxon>
        <taxon>Viridiplantae</taxon>
        <taxon>Streptophyta</taxon>
        <taxon>Embryophyta</taxon>
        <taxon>Tracheophyta</taxon>
        <taxon>Spermatophyta</taxon>
        <taxon>Magnoliopsida</taxon>
        <taxon>Liliopsida</taxon>
        <taxon>Dioscoreales</taxon>
        <taxon>Dioscoreaceae</taxon>
        <taxon>Dioscorea</taxon>
    </lineage>
</organism>
<proteinExistence type="predicted"/>
<evidence type="ECO:0000313" key="1">
    <source>
        <dbReference type="EMBL" id="KAH7669823.1"/>
    </source>
</evidence>
<accession>A0ACB7V8B5</accession>
<sequence>MRRRWWMKLHRRILEEPNWGLNLKICNLLNSDEFNGSEVVRAIKKKIAGKNVKSQRLSLELLETCAMNCDKVFSEVASEKLLDEMVLMFDNPQTHQENRRIAFQLIEAWGKSVDLAYLPVFRQTYLSLKARQMPDALHDDGNSPFTHGTDERRVLAIPQRYPYSNIDEHDFDSNEAFYESEGLPVEEKKEILVVTRNSIDILASILNSVPQQKPIKVQDELMMTILEKCKDAQPMLQRIIETTVDDEPLLIEALSLHDELQQVLAKCEERDFASPQTVEHNPDDSGTPCSQPGGCTSEEKDAADSQPEGNSAGERMGEAGSTTTNVEKKA</sequence>
<comment type="caution">
    <text evidence="1">The sequence shown here is derived from an EMBL/GenBank/DDBJ whole genome shotgun (WGS) entry which is preliminary data.</text>
</comment>